<evidence type="ECO:0000313" key="2">
    <source>
        <dbReference type="Proteomes" id="UP000019149"/>
    </source>
</evidence>
<comment type="caution">
    <text evidence="1">The sequence shown here is derived from an EMBL/GenBank/DDBJ whole genome shotgun (WGS) entry which is preliminary data.</text>
</comment>
<dbReference type="Proteomes" id="UP000019149">
    <property type="component" value="Unassembled WGS sequence"/>
</dbReference>
<protein>
    <submittedName>
        <fullName evidence="1">Uncharacterized protein</fullName>
    </submittedName>
</protein>
<dbReference type="AlphaFoldDB" id="W6V8X0"/>
<dbReference type="GeneID" id="36337778"/>
<reference evidence="1 2" key="1">
    <citation type="journal article" date="2013" name="Nat. Genet.">
        <title>The genome of the hydatid tapeworm Echinococcus granulosus.</title>
        <authorList>
            <person name="Zheng H."/>
            <person name="Zhang W."/>
            <person name="Zhang L."/>
            <person name="Zhang Z."/>
            <person name="Li J."/>
            <person name="Lu G."/>
            <person name="Zhu Y."/>
            <person name="Wang Y."/>
            <person name="Huang Y."/>
            <person name="Liu J."/>
            <person name="Kang H."/>
            <person name="Chen J."/>
            <person name="Wang L."/>
            <person name="Chen A."/>
            <person name="Yu S."/>
            <person name="Gao Z."/>
            <person name="Jin L."/>
            <person name="Gu W."/>
            <person name="Wang Z."/>
            <person name="Zhao L."/>
            <person name="Shi B."/>
            <person name="Wen H."/>
            <person name="Lin R."/>
            <person name="Jones M.K."/>
            <person name="Brejova B."/>
            <person name="Vinar T."/>
            <person name="Zhao G."/>
            <person name="McManus D.P."/>
            <person name="Chen Z."/>
            <person name="Zhou Y."/>
            <person name="Wang S."/>
        </authorList>
    </citation>
    <scope>NUCLEOTIDE SEQUENCE [LARGE SCALE GENOMIC DNA]</scope>
</reference>
<dbReference type="KEGG" id="egl:EGR_02063"/>
<evidence type="ECO:0000313" key="1">
    <source>
        <dbReference type="EMBL" id="EUB62969.1"/>
    </source>
</evidence>
<keyword evidence="2" id="KW-1185">Reference proteome</keyword>
<sequence length="143" mass="16629">MRKKSKCAVQSQKFGLLAIWYIENNRVKCVSHPIYENKPCEATTRIKFTEAFQRRCLQVTSTIVIFFNLRTKNVRLISSFLRNVVIHSIPLRRAIVAKDEARLACFKGLEAEYNRPRGIFIPPALKFFDGYITVVQVVKFCKK</sequence>
<accession>W6V8X0</accession>
<gene>
    <name evidence="1" type="ORF">EGR_02063</name>
</gene>
<proteinExistence type="predicted"/>
<dbReference type="RefSeq" id="XP_024354165.1">
    <property type="nucleotide sequence ID" value="XM_024491312.1"/>
</dbReference>
<organism evidence="1 2">
    <name type="scientific">Echinococcus granulosus</name>
    <name type="common">Hydatid tapeworm</name>
    <dbReference type="NCBI Taxonomy" id="6210"/>
    <lineage>
        <taxon>Eukaryota</taxon>
        <taxon>Metazoa</taxon>
        <taxon>Spiralia</taxon>
        <taxon>Lophotrochozoa</taxon>
        <taxon>Platyhelminthes</taxon>
        <taxon>Cestoda</taxon>
        <taxon>Eucestoda</taxon>
        <taxon>Cyclophyllidea</taxon>
        <taxon>Taeniidae</taxon>
        <taxon>Echinococcus</taxon>
        <taxon>Echinococcus granulosus group</taxon>
    </lineage>
</organism>
<dbReference type="EMBL" id="APAU02000009">
    <property type="protein sequence ID" value="EUB62969.1"/>
    <property type="molecule type" value="Genomic_DNA"/>
</dbReference>
<name>W6V8X0_ECHGR</name>
<dbReference type="CTD" id="36337778"/>